<dbReference type="RefSeq" id="WP_117419389.1">
    <property type="nucleotide sequence ID" value="NZ_QOHO01000086.1"/>
</dbReference>
<dbReference type="OrthoDB" id="2656488at2"/>
<dbReference type="InterPro" id="IPR025579">
    <property type="entry name" value="DUF4357"/>
</dbReference>
<comment type="caution">
    <text evidence="2">The sequence shown here is derived from an EMBL/GenBank/DDBJ whole genome shotgun (WGS) entry which is preliminary data.</text>
</comment>
<evidence type="ECO:0000313" key="2">
    <source>
        <dbReference type="EMBL" id="RFZ76435.1"/>
    </source>
</evidence>
<name>A0A3E2N610_9FIRM</name>
<protein>
    <submittedName>
        <fullName evidence="2">DUF4357 domain-containing protein</fullName>
    </submittedName>
</protein>
<feature type="domain" description="DUF4357" evidence="1">
    <location>
        <begin position="61"/>
        <end position="97"/>
    </location>
</feature>
<evidence type="ECO:0000313" key="3">
    <source>
        <dbReference type="Proteomes" id="UP000260680"/>
    </source>
</evidence>
<dbReference type="Proteomes" id="UP000260680">
    <property type="component" value="Unassembled WGS sequence"/>
</dbReference>
<organism evidence="2 3">
    <name type="scientific">Lacrimispora amygdalina</name>
    <dbReference type="NCBI Taxonomy" id="253257"/>
    <lineage>
        <taxon>Bacteria</taxon>
        <taxon>Bacillati</taxon>
        <taxon>Bacillota</taxon>
        <taxon>Clostridia</taxon>
        <taxon>Lachnospirales</taxon>
        <taxon>Lachnospiraceae</taxon>
        <taxon>Lacrimispora</taxon>
    </lineage>
</organism>
<accession>A0A3E2N610</accession>
<reference evidence="2 3" key="1">
    <citation type="submission" date="2018-07" db="EMBL/GenBank/DDBJ databases">
        <title>New species, Clostridium PI-S10-A1B.</title>
        <authorList>
            <person name="Krishna G."/>
            <person name="Summeta K."/>
            <person name="Shikha S."/>
            <person name="Prabhu P.B."/>
            <person name="Suresh K."/>
        </authorList>
    </citation>
    <scope>NUCLEOTIDE SEQUENCE [LARGE SCALE GENOMIC DNA]</scope>
    <source>
        <strain evidence="2 3">PI-S10-A1B</strain>
    </source>
</reference>
<evidence type="ECO:0000259" key="1">
    <source>
        <dbReference type="Pfam" id="PF14267"/>
    </source>
</evidence>
<gene>
    <name evidence="2" type="ORF">DS742_23475</name>
</gene>
<sequence length="109" mass="11874">MRLYLTRPRSNIKAVAEYDMASKSFVVLKDSVISETIAYSEKFRGAKSIEKSRVGVVDGTRVIKDVPFKSASTAANFVTGASTNGLTAWKDENGKALKVILAEKEGNNE</sequence>
<proteinExistence type="predicted"/>
<dbReference type="AlphaFoldDB" id="A0A3E2N610"/>
<dbReference type="EMBL" id="QOHO01000086">
    <property type="protein sequence ID" value="RFZ76435.1"/>
    <property type="molecule type" value="Genomic_DNA"/>
</dbReference>
<dbReference type="Pfam" id="PF14267">
    <property type="entry name" value="DUF4357"/>
    <property type="match status" value="1"/>
</dbReference>